<dbReference type="InterPro" id="IPR001064">
    <property type="entry name" value="Beta/gamma_crystallin"/>
</dbReference>
<protein>
    <recommendedName>
        <fullName evidence="4">Beta/gamma crystallin 'Greek key' domain-containing protein</fullName>
    </recommendedName>
</protein>
<feature type="domain" description="Beta/gamma crystallin 'Greek key'" evidence="4">
    <location>
        <begin position="419"/>
        <end position="460"/>
    </location>
</feature>
<keyword evidence="3" id="KW-0732">Signal</keyword>
<reference evidence="5" key="1">
    <citation type="submission" date="2021-03" db="EMBL/GenBank/DDBJ databases">
        <authorList>
            <person name="Wang G."/>
        </authorList>
    </citation>
    <scope>NUCLEOTIDE SEQUENCE</scope>
    <source>
        <strain evidence="5">KCTC 12899</strain>
    </source>
</reference>
<dbReference type="EMBL" id="JAFREP010000005">
    <property type="protein sequence ID" value="MBO1318232.1"/>
    <property type="molecule type" value="Genomic_DNA"/>
</dbReference>
<feature type="domain" description="Beta/gamma crystallin 'Greek key'" evidence="4">
    <location>
        <begin position="357"/>
        <end position="398"/>
    </location>
</feature>
<proteinExistence type="inferred from homology"/>
<gene>
    <name evidence="5" type="ORF">J3U88_07185</name>
</gene>
<dbReference type="PROSITE" id="PS50915">
    <property type="entry name" value="CRYSTALLIN_BETA_GAMMA"/>
    <property type="match status" value="5"/>
</dbReference>
<feature type="domain" description="Beta/gamma crystallin 'Greek key'" evidence="4">
    <location>
        <begin position="259"/>
        <end position="300"/>
    </location>
</feature>
<evidence type="ECO:0000259" key="4">
    <source>
        <dbReference type="PROSITE" id="PS50915"/>
    </source>
</evidence>
<name>A0A8J7Q0N2_9BACT</name>
<organism evidence="5 6">
    <name type="scientific">Acanthopleuribacter pedis</name>
    <dbReference type="NCBI Taxonomy" id="442870"/>
    <lineage>
        <taxon>Bacteria</taxon>
        <taxon>Pseudomonadati</taxon>
        <taxon>Acidobacteriota</taxon>
        <taxon>Holophagae</taxon>
        <taxon>Acanthopleuribacterales</taxon>
        <taxon>Acanthopleuribacteraceae</taxon>
        <taxon>Acanthopleuribacter</taxon>
    </lineage>
</organism>
<feature type="domain" description="Beta/gamma crystallin 'Greek key'" evidence="4">
    <location>
        <begin position="164"/>
        <end position="205"/>
    </location>
</feature>
<feature type="domain" description="Beta/gamma crystallin 'Greek key'" evidence="4">
    <location>
        <begin position="216"/>
        <end position="257"/>
    </location>
</feature>
<keyword evidence="6" id="KW-1185">Reference proteome</keyword>
<dbReference type="RefSeq" id="WP_207857879.1">
    <property type="nucleotide sequence ID" value="NZ_JAFREP010000005.1"/>
</dbReference>
<comment type="similarity">
    <text evidence="1">Belongs to the beta/gamma-crystallin family.</text>
</comment>
<dbReference type="Pfam" id="PF00030">
    <property type="entry name" value="Crystall"/>
    <property type="match status" value="2"/>
</dbReference>
<dbReference type="SUPFAM" id="SSF49695">
    <property type="entry name" value="gamma-Crystallin-like"/>
    <property type="match status" value="4"/>
</dbReference>
<evidence type="ECO:0000313" key="6">
    <source>
        <dbReference type="Proteomes" id="UP000664417"/>
    </source>
</evidence>
<dbReference type="SMART" id="SM00247">
    <property type="entry name" value="XTALbg"/>
    <property type="match status" value="5"/>
</dbReference>
<dbReference type="InterPro" id="IPR011024">
    <property type="entry name" value="G_crystallin-like"/>
</dbReference>
<evidence type="ECO:0000313" key="5">
    <source>
        <dbReference type="EMBL" id="MBO1318232.1"/>
    </source>
</evidence>
<evidence type="ECO:0000256" key="3">
    <source>
        <dbReference type="SAM" id="SignalP"/>
    </source>
</evidence>
<comment type="caution">
    <text evidence="5">The sequence shown here is derived from an EMBL/GenBank/DDBJ whole genome shotgun (WGS) entry which is preliminary data.</text>
</comment>
<sequence>MKPLMKVLFLVSIPLCCLPLAAQISVRQGDENVIFYRERGFRGVTMVENEGVRNFSDTPIGNDRLSSVHVPPGFQVTLYRDARFRGESVVLYHSERDLSRTSLGAAQASSAEVQWIGNAPQPITVFSEPGYRGNREDYYETLSNFDGSTIGNDRISSVRVPNGVTVTLYQHAHFRGRSVVLRGDAPNLARTGLGVKEASSMRVDYPGLNLQIKAFAGVTLFDDYGFTGRRETIEVDDPDLRDNRIGNDRIRSIRVPRGLSVTLYEHVHFGGRSETFSSSDDDLGDNRIGLDRVSSLKVFGRALPAQQLEVEERPGVRIYADSKFRGHSDLLYGDVSDLAYTQVGPRRLSSLRVPPGFRVVLYGQPNFRGRSQIVDGDMGDLDGSRLGNDRARSLRIERSNTPVNRYRDRVQRRDRARKRGIVLYARPNFQGDHQTIYEDVANLKRHPFGNDRLFSIKVPHGCRVTLYRDAHFKGRSEVFEANDPVLGDNRIGAGQASSIRVEWLD</sequence>
<keyword evidence="2" id="KW-0677">Repeat</keyword>
<accession>A0A8J7Q0N2</accession>
<feature type="signal peptide" evidence="3">
    <location>
        <begin position="1"/>
        <end position="21"/>
    </location>
</feature>
<dbReference type="AlphaFoldDB" id="A0A8J7Q0N2"/>
<evidence type="ECO:0000256" key="2">
    <source>
        <dbReference type="ARBA" id="ARBA00022737"/>
    </source>
</evidence>
<dbReference type="Gene3D" id="2.60.20.10">
    <property type="entry name" value="Crystallins"/>
    <property type="match status" value="5"/>
</dbReference>
<feature type="chain" id="PRO_5035319938" description="Beta/gamma crystallin 'Greek key' domain-containing protein" evidence="3">
    <location>
        <begin position="22"/>
        <end position="505"/>
    </location>
</feature>
<evidence type="ECO:0000256" key="1">
    <source>
        <dbReference type="ARBA" id="ARBA00009646"/>
    </source>
</evidence>
<dbReference type="Proteomes" id="UP000664417">
    <property type="component" value="Unassembled WGS sequence"/>
</dbReference>